<dbReference type="GO" id="GO:0005524">
    <property type="term" value="F:ATP binding"/>
    <property type="evidence" value="ECO:0007669"/>
    <property type="project" value="UniProtKB-KW"/>
</dbReference>
<feature type="domain" description="DhaL" evidence="5">
    <location>
        <begin position="368"/>
        <end position="569"/>
    </location>
</feature>
<protein>
    <submittedName>
        <fullName evidence="7">Dihydroxyacetone kinase family protein</fullName>
    </submittedName>
</protein>
<dbReference type="Proteomes" id="UP000545761">
    <property type="component" value="Unassembled WGS sequence"/>
</dbReference>
<evidence type="ECO:0000313" key="8">
    <source>
        <dbReference type="Proteomes" id="UP000545761"/>
    </source>
</evidence>
<dbReference type="InterPro" id="IPR004006">
    <property type="entry name" value="DhaK_dom"/>
</dbReference>
<dbReference type="FunFam" id="1.25.40.340:FF:000002">
    <property type="entry name" value="Dihydroxyacetone kinase, L subunit"/>
    <property type="match status" value="1"/>
</dbReference>
<dbReference type="Gene3D" id="3.40.50.10440">
    <property type="entry name" value="Dihydroxyacetone kinase, domain 1"/>
    <property type="match status" value="1"/>
</dbReference>
<dbReference type="NCBIfam" id="NF011049">
    <property type="entry name" value="PRK14479.1"/>
    <property type="match status" value="1"/>
</dbReference>
<evidence type="ECO:0000256" key="4">
    <source>
        <dbReference type="ARBA" id="ARBA00022840"/>
    </source>
</evidence>
<reference evidence="7 8" key="1">
    <citation type="submission" date="2020-07" db="EMBL/GenBank/DDBJ databases">
        <title>Streptomyces isolated from Indian soil.</title>
        <authorList>
            <person name="Mandal S."/>
            <person name="Maiti P.K."/>
        </authorList>
    </citation>
    <scope>NUCLEOTIDE SEQUENCE [LARGE SCALE GENOMIC DNA]</scope>
    <source>
        <strain evidence="7 8">PSKA28</strain>
    </source>
</reference>
<dbReference type="AlphaFoldDB" id="A0A7W0DJ98"/>
<dbReference type="InterPro" id="IPR036117">
    <property type="entry name" value="DhaL_dom_sf"/>
</dbReference>
<dbReference type="Gene3D" id="3.30.1180.20">
    <property type="entry name" value="Dihydroxyacetone kinase, domain 2"/>
    <property type="match status" value="1"/>
</dbReference>
<gene>
    <name evidence="7" type="ORF">H1D24_08215</name>
</gene>
<evidence type="ECO:0000259" key="6">
    <source>
        <dbReference type="PROSITE" id="PS51481"/>
    </source>
</evidence>
<dbReference type="PROSITE" id="PS51480">
    <property type="entry name" value="DHAL"/>
    <property type="match status" value="1"/>
</dbReference>
<evidence type="ECO:0000256" key="3">
    <source>
        <dbReference type="ARBA" id="ARBA00022777"/>
    </source>
</evidence>
<comment type="caution">
    <text evidence="7">The sequence shown here is derived from an EMBL/GenBank/DDBJ whole genome shotgun (WGS) entry which is preliminary data.</text>
</comment>
<dbReference type="Pfam" id="PF02733">
    <property type="entry name" value="Dak1"/>
    <property type="match status" value="1"/>
</dbReference>
<keyword evidence="1" id="KW-0808">Transferase</keyword>
<proteinExistence type="predicted"/>
<dbReference type="GO" id="GO:0005829">
    <property type="term" value="C:cytosol"/>
    <property type="evidence" value="ECO:0007669"/>
    <property type="project" value="TreeGrafter"/>
</dbReference>
<dbReference type="FunFam" id="3.40.50.10440:FF:000003">
    <property type="entry name" value="Homodimeric dihydroxyacetone kinase"/>
    <property type="match status" value="1"/>
</dbReference>
<dbReference type="Pfam" id="PF02734">
    <property type="entry name" value="Dak2"/>
    <property type="match status" value="1"/>
</dbReference>
<evidence type="ECO:0000313" key="7">
    <source>
        <dbReference type="EMBL" id="MBA2945795.1"/>
    </source>
</evidence>
<keyword evidence="2" id="KW-0547">Nucleotide-binding</keyword>
<dbReference type="SUPFAM" id="SSF101473">
    <property type="entry name" value="DhaL-like"/>
    <property type="match status" value="1"/>
</dbReference>
<evidence type="ECO:0000256" key="1">
    <source>
        <dbReference type="ARBA" id="ARBA00022679"/>
    </source>
</evidence>
<dbReference type="GO" id="GO:0004371">
    <property type="term" value="F:glycerone kinase activity"/>
    <property type="evidence" value="ECO:0007669"/>
    <property type="project" value="InterPro"/>
</dbReference>
<accession>A0A7W0DJ98</accession>
<dbReference type="PANTHER" id="PTHR28629:SF4">
    <property type="entry name" value="TRIOKINASE_FMN CYCLASE"/>
    <property type="match status" value="1"/>
</dbReference>
<dbReference type="SMART" id="SM01120">
    <property type="entry name" value="Dak2"/>
    <property type="match status" value="1"/>
</dbReference>
<dbReference type="Gene3D" id="1.25.40.340">
    <property type="match status" value="1"/>
</dbReference>
<dbReference type="GO" id="GO:0019563">
    <property type="term" value="P:glycerol catabolic process"/>
    <property type="evidence" value="ECO:0007669"/>
    <property type="project" value="TreeGrafter"/>
</dbReference>
<sequence>MTLLHNDRRSFADEALSGFAAAHRDLIHTVHGGVVRATATPAGQVAVVIGGGTGHYPAFAGWVGPGFAHGAACGNIFASPSASQICSVARACHTGGGVVFAFGNYAGDVLHFGQAAEQLRAEGIDVRVLRVTDDIASGPADDPARRRGIAGDLPVMKVLGASAESGMAIDEVERIGRKANDATRSFGVAFSGCTLPGGDGPLFTVASGRMGVGLGIHGEPGIEERALPSADEVADLLVDGLLAEAKQASAAVGGADRAAVVLNGLGATKYEELFIVFRRVSERLAAEGIDVVAPEVGEQVTSLGMAGLSLSLTFLDEELRDLWTAPALTPAFRRGAVTPGPQRTDDLSHIHQLPPVVAGSKASHSAAARITDALRVVRDTVTAHEARLGHIDAVAGDGDHGIGMRRGAEAAAEAAAQAVSLGAGARTTLARAGAAWSERAGGTSGALWGAALTAFGALLGDTDTPGPERITAGVRAAVDVVMRLGGATPGDKTLVDAAVPFVDRLEAALPGAGFRAAWTQAAEAATRAAEATAAITARRGRARTHGDRSLGTPDAGAVSFALVVTALGDTLRSEFTEESR</sequence>
<dbReference type="InterPro" id="IPR050861">
    <property type="entry name" value="Dihydroxyacetone_Kinase"/>
</dbReference>
<name>A0A7W0DJ98_9ACTN</name>
<dbReference type="PANTHER" id="PTHR28629">
    <property type="entry name" value="TRIOKINASE/FMN CYCLASE"/>
    <property type="match status" value="1"/>
</dbReference>
<organism evidence="7 8">
    <name type="scientific">Streptomyces himalayensis subsp. himalayensis</name>
    <dbReference type="NCBI Taxonomy" id="2756131"/>
    <lineage>
        <taxon>Bacteria</taxon>
        <taxon>Bacillati</taxon>
        <taxon>Actinomycetota</taxon>
        <taxon>Actinomycetes</taxon>
        <taxon>Kitasatosporales</taxon>
        <taxon>Streptomycetaceae</taxon>
        <taxon>Streptomyces</taxon>
        <taxon>Streptomyces himalayensis</taxon>
    </lineage>
</organism>
<dbReference type="RefSeq" id="WP_181656711.1">
    <property type="nucleotide sequence ID" value="NZ_JACEHE010000003.1"/>
</dbReference>
<keyword evidence="4" id="KW-0067">ATP-binding</keyword>
<feature type="domain" description="DhaK" evidence="6">
    <location>
        <begin position="7"/>
        <end position="332"/>
    </location>
</feature>
<keyword evidence="3 7" id="KW-0418">Kinase</keyword>
<dbReference type="InterPro" id="IPR004007">
    <property type="entry name" value="DhaL_dom"/>
</dbReference>
<evidence type="ECO:0000259" key="5">
    <source>
        <dbReference type="PROSITE" id="PS51480"/>
    </source>
</evidence>
<dbReference type="SUPFAM" id="SSF82549">
    <property type="entry name" value="DAK1/DegV-like"/>
    <property type="match status" value="1"/>
</dbReference>
<dbReference type="EMBL" id="JACEHE010000003">
    <property type="protein sequence ID" value="MBA2945795.1"/>
    <property type="molecule type" value="Genomic_DNA"/>
</dbReference>
<dbReference type="GO" id="GO:0006796">
    <property type="term" value="P:phosphate-containing compound metabolic process"/>
    <property type="evidence" value="ECO:0007669"/>
    <property type="project" value="UniProtKB-ARBA"/>
</dbReference>
<evidence type="ECO:0000256" key="2">
    <source>
        <dbReference type="ARBA" id="ARBA00022741"/>
    </source>
</evidence>
<dbReference type="PROSITE" id="PS51481">
    <property type="entry name" value="DHAK"/>
    <property type="match status" value="1"/>
</dbReference>